<protein>
    <submittedName>
        <fullName evidence="1">Uncharacterized protein</fullName>
    </submittedName>
</protein>
<accession>A0AAE0EAN4</accession>
<dbReference type="Proteomes" id="UP001281410">
    <property type="component" value="Unassembled WGS sequence"/>
</dbReference>
<organism evidence="1 2">
    <name type="scientific">Dipteronia sinensis</name>
    <dbReference type="NCBI Taxonomy" id="43782"/>
    <lineage>
        <taxon>Eukaryota</taxon>
        <taxon>Viridiplantae</taxon>
        <taxon>Streptophyta</taxon>
        <taxon>Embryophyta</taxon>
        <taxon>Tracheophyta</taxon>
        <taxon>Spermatophyta</taxon>
        <taxon>Magnoliopsida</taxon>
        <taxon>eudicotyledons</taxon>
        <taxon>Gunneridae</taxon>
        <taxon>Pentapetalae</taxon>
        <taxon>rosids</taxon>
        <taxon>malvids</taxon>
        <taxon>Sapindales</taxon>
        <taxon>Sapindaceae</taxon>
        <taxon>Hippocastanoideae</taxon>
        <taxon>Acereae</taxon>
        <taxon>Dipteronia</taxon>
    </lineage>
</organism>
<keyword evidence="2" id="KW-1185">Reference proteome</keyword>
<comment type="caution">
    <text evidence="1">The sequence shown here is derived from an EMBL/GenBank/DDBJ whole genome shotgun (WGS) entry which is preliminary data.</text>
</comment>
<gene>
    <name evidence="1" type="ORF">Dsin_013520</name>
</gene>
<reference evidence="1" key="1">
    <citation type="journal article" date="2023" name="Plant J.">
        <title>Genome sequences and population genomics provide insights into the demographic history, inbreeding, and mutation load of two 'living fossil' tree species of Dipteronia.</title>
        <authorList>
            <person name="Feng Y."/>
            <person name="Comes H.P."/>
            <person name="Chen J."/>
            <person name="Zhu S."/>
            <person name="Lu R."/>
            <person name="Zhang X."/>
            <person name="Li P."/>
            <person name="Qiu J."/>
            <person name="Olsen K.M."/>
            <person name="Qiu Y."/>
        </authorList>
    </citation>
    <scope>NUCLEOTIDE SEQUENCE</scope>
    <source>
        <strain evidence="1">NBL</strain>
    </source>
</reference>
<evidence type="ECO:0000313" key="1">
    <source>
        <dbReference type="EMBL" id="KAK3219550.1"/>
    </source>
</evidence>
<dbReference type="EMBL" id="JANJYJ010000004">
    <property type="protein sequence ID" value="KAK3219550.1"/>
    <property type="molecule type" value="Genomic_DNA"/>
</dbReference>
<name>A0AAE0EAN4_9ROSI</name>
<proteinExistence type="predicted"/>
<evidence type="ECO:0000313" key="2">
    <source>
        <dbReference type="Proteomes" id="UP001281410"/>
    </source>
</evidence>
<dbReference type="AlphaFoldDB" id="A0AAE0EAN4"/>
<sequence length="119" mass="13355">MNICFNTYVLWATRSGRLRVDWLILVSAFAQDQECSNFVVMQGQATKVVPQCVHCIHPLLQPAGCKELIDTHKLRGDNSIGSNPAVYSNVICSINYCHLFDGLCRQSRGNIMILSRKVL</sequence>